<dbReference type="EnsemblMetazoa" id="Aqu2.1.09449_001">
    <property type="protein sequence ID" value="Aqu2.1.09449_001"/>
    <property type="gene ID" value="Aqu2.1.09449"/>
</dbReference>
<protein>
    <submittedName>
        <fullName evidence="2">Uncharacterized protein</fullName>
    </submittedName>
</protein>
<dbReference type="AlphaFoldDB" id="A0A1X7T4L9"/>
<feature type="region of interest" description="Disordered" evidence="1">
    <location>
        <begin position="16"/>
        <end position="36"/>
    </location>
</feature>
<reference evidence="2" key="1">
    <citation type="submission" date="2017-05" db="UniProtKB">
        <authorList>
            <consortium name="EnsemblMetazoa"/>
        </authorList>
    </citation>
    <scope>IDENTIFICATION</scope>
</reference>
<accession>A0A1X7T4L9</accession>
<evidence type="ECO:0000313" key="2">
    <source>
        <dbReference type="EnsemblMetazoa" id="Aqu2.1.09449_001"/>
    </source>
</evidence>
<dbReference type="InParanoid" id="A0A1X7T4L9"/>
<sequence>MKFFFIKSSLIGPERESSESNTVRDRSRLPPPSSNVVIPTKDNCTAPEVAAFANSSIDLENQSDTTLDHLLTFDDTGSIAKNEENLLSIESNVENDIVAVFRAFKISDEMCGSQKDFIKILEYGRDLYCKGDSELLAKWPKSLAASLKLLKSHGYIDPATYYICLDKSHPSLWSNQTKLMRFATIVQNPEQLSITNYY</sequence>
<proteinExistence type="predicted"/>
<evidence type="ECO:0000256" key="1">
    <source>
        <dbReference type="SAM" id="MobiDB-lite"/>
    </source>
</evidence>
<organism evidence="2">
    <name type="scientific">Amphimedon queenslandica</name>
    <name type="common">Sponge</name>
    <dbReference type="NCBI Taxonomy" id="400682"/>
    <lineage>
        <taxon>Eukaryota</taxon>
        <taxon>Metazoa</taxon>
        <taxon>Porifera</taxon>
        <taxon>Demospongiae</taxon>
        <taxon>Heteroscleromorpha</taxon>
        <taxon>Haplosclerida</taxon>
        <taxon>Niphatidae</taxon>
        <taxon>Amphimedon</taxon>
    </lineage>
</organism>
<name>A0A1X7T4L9_AMPQE</name>
<feature type="compositionally biased region" description="Basic and acidic residues" evidence="1">
    <location>
        <begin position="16"/>
        <end position="28"/>
    </location>
</feature>